<feature type="compositionally biased region" description="Polar residues" evidence="1">
    <location>
        <begin position="618"/>
        <end position="644"/>
    </location>
</feature>
<feature type="compositionally biased region" description="Polar residues" evidence="1">
    <location>
        <begin position="178"/>
        <end position="196"/>
    </location>
</feature>
<feature type="region of interest" description="Disordered" evidence="1">
    <location>
        <begin position="331"/>
        <end position="366"/>
    </location>
</feature>
<feature type="compositionally biased region" description="Polar residues" evidence="1">
    <location>
        <begin position="280"/>
        <end position="294"/>
    </location>
</feature>
<reference evidence="2 3" key="1">
    <citation type="submission" date="2017-12" db="EMBL/GenBank/DDBJ databases">
        <title>Comparative genomics of Botrytis spp.</title>
        <authorList>
            <person name="Valero-Jimenez C.A."/>
            <person name="Tapia P."/>
            <person name="Veloso J."/>
            <person name="Silva-Moreno E."/>
            <person name="Staats M."/>
            <person name="Valdes J.H."/>
            <person name="Van Kan J.A.L."/>
        </authorList>
    </citation>
    <scope>NUCLEOTIDE SEQUENCE [LARGE SCALE GENOMIC DNA]</scope>
    <source>
        <strain evidence="2 3">Bt9001</strain>
    </source>
</reference>
<feature type="compositionally biased region" description="Basic and acidic residues" evidence="1">
    <location>
        <begin position="683"/>
        <end position="693"/>
    </location>
</feature>
<feature type="compositionally biased region" description="Polar residues" evidence="1">
    <location>
        <begin position="25"/>
        <end position="44"/>
    </location>
</feature>
<feature type="region of interest" description="Disordered" evidence="1">
    <location>
        <begin position="671"/>
        <end position="828"/>
    </location>
</feature>
<evidence type="ECO:0000256" key="1">
    <source>
        <dbReference type="SAM" id="MobiDB-lite"/>
    </source>
</evidence>
<feature type="region of interest" description="Disordered" evidence="1">
    <location>
        <begin position="616"/>
        <end position="655"/>
    </location>
</feature>
<name>A0A4Z1F9X2_9HELO</name>
<feature type="compositionally biased region" description="Polar residues" evidence="1">
    <location>
        <begin position="332"/>
        <end position="356"/>
    </location>
</feature>
<dbReference type="Proteomes" id="UP000297777">
    <property type="component" value="Unassembled WGS sequence"/>
</dbReference>
<feature type="region of interest" description="Disordered" evidence="1">
    <location>
        <begin position="390"/>
        <end position="424"/>
    </location>
</feature>
<proteinExistence type="predicted"/>
<feature type="compositionally biased region" description="Basic and acidic residues" evidence="1">
    <location>
        <begin position="709"/>
        <end position="734"/>
    </location>
</feature>
<feature type="compositionally biased region" description="Polar residues" evidence="1">
    <location>
        <begin position="575"/>
        <end position="595"/>
    </location>
</feature>
<feature type="compositionally biased region" description="Pro residues" evidence="1">
    <location>
        <begin position="539"/>
        <end position="550"/>
    </location>
</feature>
<keyword evidence="3" id="KW-1185">Reference proteome</keyword>
<organism evidence="2 3">
    <name type="scientific">Botrytis tulipae</name>
    <dbReference type="NCBI Taxonomy" id="87230"/>
    <lineage>
        <taxon>Eukaryota</taxon>
        <taxon>Fungi</taxon>
        <taxon>Dikarya</taxon>
        <taxon>Ascomycota</taxon>
        <taxon>Pezizomycotina</taxon>
        <taxon>Leotiomycetes</taxon>
        <taxon>Helotiales</taxon>
        <taxon>Sclerotiniaceae</taxon>
        <taxon>Botrytis</taxon>
    </lineage>
</organism>
<dbReference type="AlphaFoldDB" id="A0A4Z1F9X2"/>
<feature type="compositionally biased region" description="Basic and acidic residues" evidence="1">
    <location>
        <begin position="469"/>
        <end position="487"/>
    </location>
</feature>
<evidence type="ECO:0000313" key="3">
    <source>
        <dbReference type="Proteomes" id="UP000297777"/>
    </source>
</evidence>
<feature type="compositionally biased region" description="Basic residues" evidence="1">
    <location>
        <begin position="443"/>
        <end position="457"/>
    </location>
</feature>
<feature type="region of interest" description="Disordered" evidence="1">
    <location>
        <begin position="25"/>
        <end position="56"/>
    </location>
</feature>
<feature type="compositionally biased region" description="Polar residues" evidence="1">
    <location>
        <begin position="113"/>
        <end position="124"/>
    </location>
</feature>
<feature type="compositionally biased region" description="Polar residues" evidence="1">
    <location>
        <begin position="145"/>
        <end position="156"/>
    </location>
</feature>
<feature type="region of interest" description="Disordered" evidence="1">
    <location>
        <begin position="142"/>
        <end position="295"/>
    </location>
</feature>
<feature type="compositionally biased region" description="Basic and acidic residues" evidence="1">
    <location>
        <begin position="222"/>
        <end position="237"/>
    </location>
</feature>
<accession>A0A4Z1F9X2</accession>
<evidence type="ECO:0000313" key="2">
    <source>
        <dbReference type="EMBL" id="TGO20079.1"/>
    </source>
</evidence>
<protein>
    <submittedName>
        <fullName evidence="2">Uncharacterized protein</fullName>
    </submittedName>
</protein>
<sequence length="973" mass="108067">MAYHGSWGRGRSIYGHNSVRPNAEISTAGRSRSKASSLDGQTTPDRGRSGRDNKTFYRSKPVVKSALRCLVGKFEAMDALSLPIQDFTLQPAPLHSARNSPRKRSRTRDSSQKRLSTILSPTSRDLSRDGDVFIEEYMRHHTWGDTPSSTKSTLLRSQKRQFQSRRLRTPKQPVKTIKTPSKSENRMASSRSTPKNMSDKKTETPAYTLPKKSPNKKIGNMIKDRIRFFDGSPDEKFPSSPAKSGPPKSVPSLFAPAHHVYRNNESPSTSYTTATETPTVKSTMRGSTNFSKTSEVAKEKTTTIASAQKAQYTPVSRRKQRNIFGEAVQNPFLASQGSSEKTGSSNTVSPHTSPTRPQGFKRLKSETKGRLIAFQIDSLLDSAISHTSNHAEVPWPDMKPTLPPPAVPLSPEFPAQEDERSPAVKVPKQVYKKMLILDEAKLARKSKPSIKPKTKPGKPKENYAVPPIPKHDEKDDVRQPQRIKDTSSFRSKSKVADMRMRFDGGASFAGTVLPGSASRDAGPRIVSPVKEGENSAIIPVPPPAPPPPVFSSPIRKESVPNPDTPQHLPHLPIQKQKQMSPKSSEITSSPRKNVLSETIMQRVSVLPLESTEKIAMQRHQQTSTPMNDSSVTPQPEKSALQTWPRSGIKKPKQVKNGLIAEKMMLFEDISSKKNDESIVLSPGKEKQDGESGKRTLAMDSGKMRMRTKTLIEGRKEKFEISPRRDGDGDGEARKGRINPVFPMAIVANDEWKGKGKNKGKEKEGPVKDKHEDVGIQIVEVCSPPPPAKSRERLGSRGPRIGSRGRVVGQWNEFSPAGGGDRDRDGDSLAHLPLRRGLRDARIHMGRDGSCSIDWNEVERELGEKGEWRDEDLDRFVGWGEKDKRIDGLRGGKGISVSVRVRGMEAGGKMGKGGDGRDESEKRDIMVVKEAECGLSEPKPLRAVEMKRMVEICRDRERIGDMERSRGRKLERRK</sequence>
<feature type="region of interest" description="Disordered" evidence="1">
    <location>
        <begin position="442"/>
        <end position="595"/>
    </location>
</feature>
<feature type="compositionally biased region" description="Low complexity" evidence="1">
    <location>
        <begin position="795"/>
        <end position="808"/>
    </location>
</feature>
<dbReference type="EMBL" id="PQXH01000001">
    <property type="protein sequence ID" value="TGO20079.1"/>
    <property type="molecule type" value="Genomic_DNA"/>
</dbReference>
<feature type="compositionally biased region" description="Basic and acidic residues" evidence="1">
    <location>
        <begin position="749"/>
        <end position="773"/>
    </location>
</feature>
<feature type="compositionally biased region" description="Basic and acidic residues" evidence="1">
    <location>
        <begin position="45"/>
        <end position="55"/>
    </location>
</feature>
<feature type="region of interest" description="Disordered" evidence="1">
    <location>
        <begin position="92"/>
        <end position="125"/>
    </location>
</feature>
<feature type="compositionally biased region" description="Low complexity" evidence="1">
    <location>
        <begin position="265"/>
        <end position="279"/>
    </location>
</feature>
<comment type="caution">
    <text evidence="2">The sequence shown here is derived from an EMBL/GenBank/DDBJ whole genome shotgun (WGS) entry which is preliminary data.</text>
</comment>
<dbReference type="OrthoDB" id="3597533at2759"/>
<feature type="compositionally biased region" description="Low complexity" evidence="1">
    <location>
        <begin position="238"/>
        <end position="252"/>
    </location>
</feature>
<gene>
    <name evidence="2" type="ORF">BTUL_0001g00870</name>
</gene>
<feature type="compositionally biased region" description="Basic residues" evidence="1">
    <location>
        <begin position="157"/>
        <end position="169"/>
    </location>
</feature>